<dbReference type="EMBL" id="CDMZ01000291">
    <property type="protein sequence ID" value="CUC09148.1"/>
    <property type="molecule type" value="Genomic_DNA"/>
</dbReference>
<name>A0A0K6S6J0_9ALVE</name>
<sequence>MWVWCSSEAYGVATTSPRDSAGSVGQQTETASLFAVWRAGPSGQAVRQQTLVAPTHANHLDVPDQIFPIPPVASGLALASINPLPISASFRQSGGPVVGSGRQVWSVR</sequence>
<evidence type="ECO:0000313" key="1">
    <source>
        <dbReference type="EMBL" id="CUC09148.1"/>
    </source>
</evidence>
<reference evidence="1" key="1">
    <citation type="submission" date="2014-11" db="EMBL/GenBank/DDBJ databases">
        <title>Molecular phylogeny of cliff fern family Woodsiaceae with morphological implications.</title>
        <authorList>
            <person name="Shao Y.-Z."/>
            <person name="Wei R."/>
            <person name="Zhang X.-C."/>
        </authorList>
    </citation>
    <scope>NUCLEOTIDE SEQUENCE</scope>
</reference>
<gene>
    <name evidence="1" type="ORF">Cvel_16418.t1</name>
</gene>
<dbReference type="VEuPathDB" id="CryptoDB:Cvel_16418"/>
<accession>A0A0K6S6J0</accession>
<protein>
    <submittedName>
        <fullName evidence="1">Uncharacterized protein</fullName>
    </submittedName>
</protein>
<organism evidence="1">
    <name type="scientific">Chromera velia CCMP2878</name>
    <dbReference type="NCBI Taxonomy" id="1169474"/>
    <lineage>
        <taxon>Eukaryota</taxon>
        <taxon>Sar</taxon>
        <taxon>Alveolata</taxon>
        <taxon>Colpodellida</taxon>
        <taxon>Chromeraceae</taxon>
        <taxon>Chromera</taxon>
    </lineage>
</organism>
<dbReference type="AlphaFoldDB" id="A0A0K6S6J0"/>
<proteinExistence type="predicted"/>